<evidence type="ECO:0000256" key="3">
    <source>
        <dbReference type="ARBA" id="ARBA00022771"/>
    </source>
</evidence>
<dbReference type="GO" id="GO:0016055">
    <property type="term" value="P:Wnt signaling pathway"/>
    <property type="evidence" value="ECO:0007669"/>
    <property type="project" value="UniProtKB-KW"/>
</dbReference>
<dbReference type="Gene3D" id="1.25.40.560">
    <property type="match status" value="1"/>
</dbReference>
<evidence type="ECO:0000256" key="2">
    <source>
        <dbReference type="ARBA" id="ARBA00022723"/>
    </source>
</evidence>
<evidence type="ECO:0000259" key="7">
    <source>
        <dbReference type="PROSITE" id="PS50199"/>
    </source>
</evidence>
<evidence type="ECO:0000256" key="6">
    <source>
        <dbReference type="SAM" id="MobiDB-lite"/>
    </source>
</evidence>
<evidence type="ECO:0000259" key="8">
    <source>
        <dbReference type="PROSITE" id="PS50802"/>
    </source>
</evidence>
<dbReference type="SMART" id="SM00547">
    <property type="entry name" value="ZnF_RBZ"/>
    <property type="match status" value="3"/>
</dbReference>
<protein>
    <submittedName>
        <fullName evidence="9">Uncharacterized protein</fullName>
    </submittedName>
</protein>
<dbReference type="InterPro" id="IPR003323">
    <property type="entry name" value="OTU_dom"/>
</dbReference>
<dbReference type="AlphaFoldDB" id="A0AAE1ZCS8"/>
<dbReference type="InterPro" id="IPR036443">
    <property type="entry name" value="Znf_RanBP2_sf"/>
</dbReference>
<feature type="domain" description="OTU" evidence="8">
    <location>
        <begin position="678"/>
        <end position="835"/>
    </location>
</feature>
<accession>A0AAE1ZCS8</accession>
<comment type="caution">
    <text evidence="9">The sequence shown here is derived from an EMBL/GenBank/DDBJ whole genome shotgun (WGS) entry which is preliminary data.</text>
</comment>
<evidence type="ECO:0000313" key="10">
    <source>
        <dbReference type="Proteomes" id="UP001292079"/>
    </source>
</evidence>
<dbReference type="PROSITE" id="PS01358">
    <property type="entry name" value="ZF_RANBP2_1"/>
    <property type="match status" value="2"/>
</dbReference>
<feature type="compositionally biased region" description="Polar residues" evidence="6">
    <location>
        <begin position="876"/>
        <end position="907"/>
    </location>
</feature>
<proteinExistence type="predicted"/>
<name>A0AAE1ZCS8_SCHME</name>
<feature type="compositionally biased region" description="Low complexity" evidence="6">
    <location>
        <begin position="1055"/>
        <end position="1071"/>
    </location>
</feature>
<dbReference type="InterPro" id="IPR049768">
    <property type="entry name" value="ZRANB1_OTU"/>
</dbReference>
<feature type="domain" description="RanBP2-type" evidence="7">
    <location>
        <begin position="140"/>
        <end position="171"/>
    </location>
</feature>
<dbReference type="PROSITE" id="PS50802">
    <property type="entry name" value="OTU"/>
    <property type="match status" value="1"/>
</dbReference>
<feature type="region of interest" description="Disordered" evidence="6">
    <location>
        <begin position="1032"/>
        <end position="1071"/>
    </location>
</feature>
<feature type="compositionally biased region" description="Low complexity" evidence="6">
    <location>
        <begin position="856"/>
        <end position="865"/>
    </location>
</feature>
<dbReference type="PROSITE" id="PS50199">
    <property type="entry name" value="ZF_RANBP2_2"/>
    <property type="match status" value="2"/>
</dbReference>
<keyword evidence="4" id="KW-0862">Zinc</keyword>
<reference evidence="9" key="2">
    <citation type="journal article" date="2023" name="Infect Dis Poverty">
        <title>Chromosome-scale genome of the human blood fluke Schistosoma mekongi and its implications for public health.</title>
        <authorList>
            <person name="Zhou M."/>
            <person name="Xu L."/>
            <person name="Xu D."/>
            <person name="Chen W."/>
            <person name="Khan J."/>
            <person name="Hu Y."/>
            <person name="Huang H."/>
            <person name="Wei H."/>
            <person name="Zhang Y."/>
            <person name="Chusongsang P."/>
            <person name="Tanasarnprasert K."/>
            <person name="Hu X."/>
            <person name="Limpanont Y."/>
            <person name="Lv Z."/>
        </authorList>
    </citation>
    <scope>NUCLEOTIDE SEQUENCE</scope>
    <source>
        <strain evidence="9">LV_2022a</strain>
    </source>
</reference>
<keyword evidence="10" id="KW-1185">Reference proteome</keyword>
<feature type="region of interest" description="Disordered" evidence="6">
    <location>
        <begin position="519"/>
        <end position="559"/>
    </location>
</feature>
<evidence type="ECO:0000256" key="4">
    <source>
        <dbReference type="ARBA" id="ARBA00022833"/>
    </source>
</evidence>
<dbReference type="CDD" id="cd22767">
    <property type="entry name" value="OTU_ZRANB1"/>
    <property type="match status" value="1"/>
</dbReference>
<dbReference type="EMBL" id="JALJAT010000003">
    <property type="protein sequence ID" value="KAK4471435.1"/>
    <property type="molecule type" value="Genomic_DNA"/>
</dbReference>
<feature type="compositionally biased region" description="Polar residues" evidence="6">
    <location>
        <begin position="537"/>
        <end position="559"/>
    </location>
</feature>
<sequence length="1071" mass="119123">MLDTLKKQVNLHAIDAMCKILNQTQQFICLRRIPLENPKVLFPEIAICFDLIRHSGAIYIFQLLSAFVKSLSCANFQFFGTTWSTNSLTSRNTEETFKSPVMIVWVNKLIYHPECGVSQEVTLASNTLFKYIYEFTNLRMDGGAKWPCGVCTYDNWPAAFKCTLCGTPRSSTLIEDEMQRLHLSPKDSVKINESCAESAFDLTQLTKCQSCTYLNQRQNFKCEQCFQVLCDSPVLDAEVSKQASSTWLSSPISTSMSPSGKWTCIECTYENWPKSKHCVMCFASSPQPLCVNDCDEVENKDNSLTCISSNSSGSISNRRPKSNTLNNGSLTSRDRLWLSACIAVVNGDVAPVERYILGNGRVERKLTKHECRYLNSNIQSTTTCDPSSTLSTIDHFTRHVDDTNLSQLSDSGCYFQRTTVVSSDSGIFSGNPDYISSPGYKFRSGWTLVDLALRFCRTDLINLFIALVGLQATSGAISVSSGSKHSTLPVNPWSTASAITSANATTVATNATTTVTTSNFCTVSSSNPRNTTSNSTFQDIQQNHSKNTQGNRKLSSPLTGNQIHPALQLVFNRTSGNINKIQVSRSKFMPCQASPHIAGELRDLLVKTIRHRKGDFPCAYFSEWGTFALPHSITKFPAPVKQLLLSELCDMQAQSELEDDAKAINWWFIPGQKHSNRLFALWNRTAGDCLLDSVLQACWGVFDRENCLRRALADSLQNCEANFYPRWRDYEALQAACHYILDEDQCQRDWENVLTAACQPREALEQIHIFALSHVLRRPIIVYGVKYIKNYRGEPIGIANFQGIYLPLLWEKCFCSRNPIVLGFTRGHFTALVPIEPYPLSSNESTADINQTTGTSYSPYASPRSSSRKHSPTPPDETSTYTQMPSTNIPLSTPSEAQLISPTESPLTSCGGTTLPVTTVQQNAFVYLPLVDRQGVLLPIHFTTEKEAKMSHTLLQEWLDVVCTRRGLPLARLRLHAKHRLVDSMVDEWLDSYRSLTKLSTNGNTAGFSTTTPNTTLNTNNISSTTTIQHSHLVRERSSSSTSISSDTEQVGHISKSSSSSSSDALRSSSP</sequence>
<feature type="compositionally biased region" description="Low complexity" evidence="6">
    <location>
        <begin position="519"/>
        <end position="536"/>
    </location>
</feature>
<keyword evidence="2" id="KW-0479">Metal-binding</keyword>
<dbReference type="Pfam" id="PF02338">
    <property type="entry name" value="OTU"/>
    <property type="match status" value="1"/>
</dbReference>
<keyword evidence="3 5" id="KW-0863">Zinc-finger</keyword>
<feature type="region of interest" description="Disordered" evidence="6">
    <location>
        <begin position="843"/>
        <end position="907"/>
    </location>
</feature>
<evidence type="ECO:0000313" key="9">
    <source>
        <dbReference type="EMBL" id="KAK4471435.1"/>
    </source>
</evidence>
<dbReference type="SUPFAM" id="SSF90209">
    <property type="entry name" value="Ran binding protein zinc finger-like"/>
    <property type="match status" value="1"/>
</dbReference>
<reference evidence="9" key="1">
    <citation type="submission" date="2022-04" db="EMBL/GenBank/DDBJ databases">
        <authorList>
            <person name="Xu L."/>
            <person name="Lv Z."/>
        </authorList>
    </citation>
    <scope>NUCLEOTIDE SEQUENCE</scope>
    <source>
        <strain evidence="9">LV_2022a</strain>
    </source>
</reference>
<gene>
    <name evidence="9" type="ORF">MN116_004863</name>
</gene>
<feature type="domain" description="RanBP2-type" evidence="7">
    <location>
        <begin position="258"/>
        <end position="287"/>
    </location>
</feature>
<organism evidence="9 10">
    <name type="scientific">Schistosoma mekongi</name>
    <name type="common">Parasitic worm</name>
    <dbReference type="NCBI Taxonomy" id="38744"/>
    <lineage>
        <taxon>Eukaryota</taxon>
        <taxon>Metazoa</taxon>
        <taxon>Spiralia</taxon>
        <taxon>Lophotrochozoa</taxon>
        <taxon>Platyhelminthes</taxon>
        <taxon>Trematoda</taxon>
        <taxon>Digenea</taxon>
        <taxon>Strigeidida</taxon>
        <taxon>Schistosomatoidea</taxon>
        <taxon>Schistosomatidae</taxon>
        <taxon>Schistosoma</taxon>
    </lineage>
</organism>
<evidence type="ECO:0000256" key="1">
    <source>
        <dbReference type="ARBA" id="ARBA00022687"/>
    </source>
</evidence>
<evidence type="ECO:0000256" key="5">
    <source>
        <dbReference type="PROSITE-ProRule" id="PRU00322"/>
    </source>
</evidence>
<keyword evidence="1" id="KW-0879">Wnt signaling pathway</keyword>
<dbReference type="InterPro" id="IPR001876">
    <property type="entry name" value="Znf_RanBP2"/>
</dbReference>
<dbReference type="GO" id="GO:0008270">
    <property type="term" value="F:zinc ion binding"/>
    <property type="evidence" value="ECO:0007669"/>
    <property type="project" value="UniProtKB-KW"/>
</dbReference>
<feature type="compositionally biased region" description="Polar residues" evidence="6">
    <location>
        <begin position="843"/>
        <end position="855"/>
    </location>
</feature>
<dbReference type="Proteomes" id="UP001292079">
    <property type="component" value="Unassembled WGS sequence"/>
</dbReference>
<dbReference type="Gene3D" id="4.10.1060.10">
    <property type="entry name" value="Zinc finger, RanBP2-type"/>
    <property type="match status" value="2"/>
</dbReference>